<dbReference type="OrthoDB" id="3905700at2759"/>
<evidence type="ECO:0000313" key="1">
    <source>
        <dbReference type="EMBL" id="KEQ91078.1"/>
    </source>
</evidence>
<proteinExistence type="predicted"/>
<protein>
    <submittedName>
        <fullName evidence="1">Uncharacterized protein</fullName>
    </submittedName>
</protein>
<keyword evidence="2" id="KW-1185">Reference proteome</keyword>
<dbReference type="AlphaFoldDB" id="A0A074XZV6"/>
<reference evidence="1 2" key="1">
    <citation type="journal article" date="2014" name="BMC Genomics">
        <title>Genome sequencing of four Aureobasidium pullulans varieties: biotechnological potential, stress tolerance, and description of new species.</title>
        <authorList>
            <person name="Gostin Ar C."/>
            <person name="Ohm R.A."/>
            <person name="Kogej T."/>
            <person name="Sonjak S."/>
            <person name="Turk M."/>
            <person name="Zajc J."/>
            <person name="Zalar P."/>
            <person name="Grube M."/>
            <person name="Sun H."/>
            <person name="Han J."/>
            <person name="Sharma A."/>
            <person name="Chiniquy J."/>
            <person name="Ngan C.Y."/>
            <person name="Lipzen A."/>
            <person name="Barry K."/>
            <person name="Grigoriev I.V."/>
            <person name="Gunde-Cimerman N."/>
        </authorList>
    </citation>
    <scope>NUCLEOTIDE SEQUENCE [LARGE SCALE GENOMIC DNA]</scope>
    <source>
        <strain evidence="1 2">EXF-2481</strain>
    </source>
</reference>
<organism evidence="1 2">
    <name type="scientific">Aureobasidium subglaciale (strain EXF-2481)</name>
    <name type="common">Aureobasidium pullulans var. subglaciale</name>
    <dbReference type="NCBI Taxonomy" id="1043005"/>
    <lineage>
        <taxon>Eukaryota</taxon>
        <taxon>Fungi</taxon>
        <taxon>Dikarya</taxon>
        <taxon>Ascomycota</taxon>
        <taxon>Pezizomycotina</taxon>
        <taxon>Dothideomycetes</taxon>
        <taxon>Dothideomycetidae</taxon>
        <taxon>Dothideales</taxon>
        <taxon>Saccotheciaceae</taxon>
        <taxon>Aureobasidium</taxon>
    </lineage>
</organism>
<dbReference type="RefSeq" id="XP_013339595.1">
    <property type="nucleotide sequence ID" value="XM_013484141.1"/>
</dbReference>
<accession>A0A074XZV6</accession>
<gene>
    <name evidence="1" type="ORF">AUEXF2481DRAFT_516217</name>
</gene>
<dbReference type="EMBL" id="KL584782">
    <property type="protein sequence ID" value="KEQ91078.1"/>
    <property type="molecule type" value="Genomic_DNA"/>
</dbReference>
<sequence length="246" mass="28263">MASGRKAQKIEAADKDQDDNEINLNYKEAEWKPINTVSEQVVKSWIIEQQHLPWLRIQGVTKGDNNEIRLNNRRNDKVRTRKQPPNWFSATKVPTEVFDKWAAKLNLSPTLAHDFGGEDILVIYDAAWNLLLASSDEEEPSQMPTVETRRGTDNEIDYIHDNEDTPSKPHFSPPATMHGTCDDTNKSLDNVTHTNQVAPCQSGKHHPLEPYYLCTGCHQRDLTYKLTKHEQNHMFRDRGLFSLCKT</sequence>
<dbReference type="HOGENOM" id="CLU_1128876_0_0_1"/>
<evidence type="ECO:0000313" key="2">
    <source>
        <dbReference type="Proteomes" id="UP000030641"/>
    </source>
</evidence>
<dbReference type="InParanoid" id="A0A074XZV6"/>
<dbReference type="GeneID" id="25368745"/>
<name>A0A074XZV6_AURSE</name>
<dbReference type="Proteomes" id="UP000030641">
    <property type="component" value="Unassembled WGS sequence"/>
</dbReference>